<evidence type="ECO:0000313" key="1">
    <source>
        <dbReference type="EMBL" id="OCT76621.1"/>
    </source>
</evidence>
<protein>
    <submittedName>
        <fullName evidence="1">Uncharacterized protein</fullName>
    </submittedName>
</protein>
<dbReference type="Proteomes" id="UP000694892">
    <property type="component" value="Chromosome 6L"/>
</dbReference>
<organism evidence="1 2">
    <name type="scientific">Xenopus laevis</name>
    <name type="common">African clawed frog</name>
    <dbReference type="NCBI Taxonomy" id="8355"/>
    <lineage>
        <taxon>Eukaryota</taxon>
        <taxon>Metazoa</taxon>
        <taxon>Chordata</taxon>
        <taxon>Craniata</taxon>
        <taxon>Vertebrata</taxon>
        <taxon>Euteleostomi</taxon>
        <taxon>Amphibia</taxon>
        <taxon>Batrachia</taxon>
        <taxon>Anura</taxon>
        <taxon>Pipoidea</taxon>
        <taxon>Pipidae</taxon>
        <taxon>Xenopodinae</taxon>
        <taxon>Xenopus</taxon>
        <taxon>Xenopus</taxon>
    </lineage>
</organism>
<evidence type="ECO:0000313" key="2">
    <source>
        <dbReference type="Proteomes" id="UP000694892"/>
    </source>
</evidence>
<dbReference type="EMBL" id="CM004476">
    <property type="protein sequence ID" value="OCT76621.1"/>
    <property type="molecule type" value="Genomic_DNA"/>
</dbReference>
<dbReference type="AlphaFoldDB" id="A0A974HGE8"/>
<accession>A0A974HGE8</accession>
<reference evidence="2" key="1">
    <citation type="journal article" date="2016" name="Nature">
        <title>Genome evolution in the allotetraploid frog Xenopus laevis.</title>
        <authorList>
            <person name="Session A.M."/>
            <person name="Uno Y."/>
            <person name="Kwon T."/>
            <person name="Chapman J.A."/>
            <person name="Toyoda A."/>
            <person name="Takahashi S."/>
            <person name="Fukui A."/>
            <person name="Hikosaka A."/>
            <person name="Suzuki A."/>
            <person name="Kondo M."/>
            <person name="van Heeringen S.J."/>
            <person name="Quigley I."/>
            <person name="Heinz S."/>
            <person name="Ogino H."/>
            <person name="Ochi H."/>
            <person name="Hellsten U."/>
            <person name="Lyons J.B."/>
            <person name="Simakov O."/>
            <person name="Putnam N."/>
            <person name="Stites J."/>
            <person name="Kuroki Y."/>
            <person name="Tanaka T."/>
            <person name="Michiue T."/>
            <person name="Watanabe M."/>
            <person name="Bogdanovic O."/>
            <person name="Lister R."/>
            <person name="Georgiou G."/>
            <person name="Paranjpe S.S."/>
            <person name="van Kruijsbergen I."/>
            <person name="Shu S."/>
            <person name="Carlson J."/>
            <person name="Kinoshita T."/>
            <person name="Ohta Y."/>
            <person name="Mawaribuchi S."/>
            <person name="Jenkins J."/>
            <person name="Grimwood J."/>
            <person name="Schmutz J."/>
            <person name="Mitros T."/>
            <person name="Mozaffari S.V."/>
            <person name="Suzuki Y."/>
            <person name="Haramoto Y."/>
            <person name="Yamamoto T.S."/>
            <person name="Takagi C."/>
            <person name="Heald R."/>
            <person name="Miller K."/>
            <person name="Haudenschild C."/>
            <person name="Kitzman J."/>
            <person name="Nakayama T."/>
            <person name="Izutsu Y."/>
            <person name="Robert J."/>
            <person name="Fortriede J."/>
            <person name="Burns K."/>
            <person name="Lotay V."/>
            <person name="Karimi K."/>
            <person name="Yasuoka Y."/>
            <person name="Dichmann D.S."/>
            <person name="Flajnik M.F."/>
            <person name="Houston D.W."/>
            <person name="Shendure J."/>
            <person name="DuPasquier L."/>
            <person name="Vize P.D."/>
            <person name="Zorn A.M."/>
            <person name="Ito M."/>
            <person name="Marcotte E.M."/>
            <person name="Wallingford J.B."/>
            <person name="Ito Y."/>
            <person name="Asashima M."/>
            <person name="Ueno N."/>
            <person name="Matsuda Y."/>
            <person name="Veenstra G.J."/>
            <person name="Fujiyama A."/>
            <person name="Harland R.M."/>
            <person name="Taira M."/>
            <person name="Rokhsar D.S."/>
        </authorList>
    </citation>
    <scope>NUCLEOTIDE SEQUENCE [LARGE SCALE GENOMIC DNA]</scope>
    <source>
        <strain evidence="2">J</strain>
    </source>
</reference>
<name>A0A974HGE8_XENLA</name>
<sequence length="93" mass="10854">MLGSTTAKKGTDCLLTLAQILAQNLGSNKEQRRLHHRLELRPAHFSHKRLRDIYCRAYTALRQRFWTLDTKTLIGTYPSREMTTVRNTSPLRQ</sequence>
<gene>
    <name evidence="1" type="ORF">XELAEV_18031825mg</name>
</gene>
<proteinExistence type="predicted"/>